<dbReference type="InterPro" id="IPR036388">
    <property type="entry name" value="WH-like_DNA-bd_sf"/>
</dbReference>
<feature type="domain" description="Transcription regulator PadR N-terminal" evidence="1">
    <location>
        <begin position="7"/>
        <end position="80"/>
    </location>
</feature>
<dbReference type="PANTHER" id="PTHR43252:SF6">
    <property type="entry name" value="NEGATIVE TRANSCRIPTION REGULATOR PADR"/>
    <property type="match status" value="1"/>
</dbReference>
<gene>
    <name evidence="3" type="ORF">FB00_11915</name>
</gene>
<proteinExistence type="predicted"/>
<dbReference type="PATRIC" id="fig|264251.5.peg.2423"/>
<reference evidence="3 4" key="1">
    <citation type="submission" date="2014-05" db="EMBL/GenBank/DDBJ databases">
        <title>Cellulosimicrobium funkei U11 genome.</title>
        <authorList>
            <person name="Hu C."/>
            <person name="Gong Y."/>
            <person name="Wan W."/>
            <person name="Jiang M."/>
        </authorList>
    </citation>
    <scope>NUCLEOTIDE SEQUENCE [LARGE SCALE GENOMIC DNA]</scope>
    <source>
        <strain evidence="3 4">U11</strain>
    </source>
</reference>
<dbReference type="EMBL" id="JNBQ01000013">
    <property type="protein sequence ID" value="KLN34539.1"/>
    <property type="molecule type" value="Genomic_DNA"/>
</dbReference>
<evidence type="ECO:0000313" key="3">
    <source>
        <dbReference type="EMBL" id="KLN34539.1"/>
    </source>
</evidence>
<evidence type="ECO:0000259" key="2">
    <source>
        <dbReference type="Pfam" id="PF10400"/>
    </source>
</evidence>
<dbReference type="AlphaFoldDB" id="A0A0H2KRW4"/>
<evidence type="ECO:0000259" key="1">
    <source>
        <dbReference type="Pfam" id="PF03551"/>
    </source>
</evidence>
<sequence>MVLRYLVLGLLTVRPMTGYDLKRAFDSSVRHFWAADRSQLYRTLAAIVEAGLAEVEVVPQESYPDRKVHTITDAGRAALRGWLASPLAPEDSREPFLGRLFFADQLDDDGVAGLLAARRALAEETVATLTAEEERVAAVLAGGGPDADRVRGTRGLALRLATLRHGLAHARTELAWLDETEREVLA</sequence>
<dbReference type="SUPFAM" id="SSF46785">
    <property type="entry name" value="Winged helix' DNA-binding domain"/>
    <property type="match status" value="1"/>
</dbReference>
<dbReference type="InterPro" id="IPR018309">
    <property type="entry name" value="Tscrpt_reg_PadR_C"/>
</dbReference>
<protein>
    <recommendedName>
        <fullName evidence="5">PadR family transcriptional regulator</fullName>
    </recommendedName>
</protein>
<feature type="domain" description="Transcription regulator PadR C-terminal" evidence="2">
    <location>
        <begin position="93"/>
        <end position="182"/>
    </location>
</feature>
<dbReference type="Pfam" id="PF03551">
    <property type="entry name" value="PadR"/>
    <property type="match status" value="1"/>
</dbReference>
<dbReference type="InterPro" id="IPR036390">
    <property type="entry name" value="WH_DNA-bd_sf"/>
</dbReference>
<dbReference type="Gene3D" id="1.10.10.10">
    <property type="entry name" value="Winged helix-like DNA-binding domain superfamily/Winged helix DNA-binding domain"/>
    <property type="match status" value="1"/>
</dbReference>
<name>A0A0H2KRW4_9MICO</name>
<evidence type="ECO:0000313" key="4">
    <source>
        <dbReference type="Proteomes" id="UP000035265"/>
    </source>
</evidence>
<keyword evidence="4" id="KW-1185">Reference proteome</keyword>
<dbReference type="RefSeq" id="WP_047233076.1">
    <property type="nucleotide sequence ID" value="NZ_JNBQ01000013.1"/>
</dbReference>
<dbReference type="Gene3D" id="6.10.140.190">
    <property type="match status" value="1"/>
</dbReference>
<organism evidence="3 4">
    <name type="scientific">Cellulosimicrobium funkei</name>
    <dbReference type="NCBI Taxonomy" id="264251"/>
    <lineage>
        <taxon>Bacteria</taxon>
        <taxon>Bacillati</taxon>
        <taxon>Actinomycetota</taxon>
        <taxon>Actinomycetes</taxon>
        <taxon>Micrococcales</taxon>
        <taxon>Promicromonosporaceae</taxon>
        <taxon>Cellulosimicrobium</taxon>
    </lineage>
</organism>
<accession>A0A0H2KRW4</accession>
<evidence type="ECO:0008006" key="5">
    <source>
        <dbReference type="Google" id="ProtNLM"/>
    </source>
</evidence>
<dbReference type="PANTHER" id="PTHR43252">
    <property type="entry name" value="TRANSCRIPTIONAL REGULATOR YQJI"/>
    <property type="match status" value="1"/>
</dbReference>
<dbReference type="Pfam" id="PF10400">
    <property type="entry name" value="Vir_act_alpha_C"/>
    <property type="match status" value="1"/>
</dbReference>
<comment type="caution">
    <text evidence="3">The sequence shown here is derived from an EMBL/GenBank/DDBJ whole genome shotgun (WGS) entry which is preliminary data.</text>
</comment>
<dbReference type="Proteomes" id="UP000035265">
    <property type="component" value="Unassembled WGS sequence"/>
</dbReference>
<dbReference type="InterPro" id="IPR005149">
    <property type="entry name" value="Tscrpt_reg_PadR_N"/>
</dbReference>
<dbReference type="STRING" id="264251.FB00_11915"/>